<organism evidence="4 5">
    <name type="scientific">Teichococcus rhizosphaerae</name>
    <dbReference type="NCBI Taxonomy" id="1335062"/>
    <lineage>
        <taxon>Bacteria</taxon>
        <taxon>Pseudomonadati</taxon>
        <taxon>Pseudomonadota</taxon>
        <taxon>Alphaproteobacteria</taxon>
        <taxon>Acetobacterales</taxon>
        <taxon>Roseomonadaceae</taxon>
        <taxon>Roseomonas</taxon>
    </lineage>
</organism>
<dbReference type="Pfam" id="PF00440">
    <property type="entry name" value="TetR_N"/>
    <property type="match status" value="1"/>
</dbReference>
<keyword evidence="1 2" id="KW-0238">DNA-binding</keyword>
<protein>
    <submittedName>
        <fullName evidence="4">TetR family transcriptional regulator</fullName>
    </submittedName>
</protein>
<dbReference type="InterPro" id="IPR036271">
    <property type="entry name" value="Tet_transcr_reg_TetR-rel_C_sf"/>
</dbReference>
<dbReference type="PANTHER" id="PTHR30328">
    <property type="entry name" value="TRANSCRIPTIONAL REPRESSOR"/>
    <property type="match status" value="1"/>
</dbReference>
<keyword evidence="5" id="KW-1185">Reference proteome</keyword>
<feature type="domain" description="HTH tetR-type" evidence="3">
    <location>
        <begin position="6"/>
        <end position="66"/>
    </location>
</feature>
<dbReference type="Gene3D" id="1.10.357.10">
    <property type="entry name" value="Tetracycline Repressor, domain 2"/>
    <property type="match status" value="1"/>
</dbReference>
<evidence type="ECO:0000256" key="1">
    <source>
        <dbReference type="ARBA" id="ARBA00023125"/>
    </source>
</evidence>
<dbReference type="Pfam" id="PF17926">
    <property type="entry name" value="TetR_C_21"/>
    <property type="match status" value="1"/>
</dbReference>
<evidence type="ECO:0000256" key="2">
    <source>
        <dbReference type="PROSITE-ProRule" id="PRU00335"/>
    </source>
</evidence>
<dbReference type="SUPFAM" id="SSF48498">
    <property type="entry name" value="Tetracyclin repressor-like, C-terminal domain"/>
    <property type="match status" value="1"/>
</dbReference>
<dbReference type="PROSITE" id="PS50977">
    <property type="entry name" value="HTH_TETR_2"/>
    <property type="match status" value="1"/>
</dbReference>
<dbReference type="InterPro" id="IPR041467">
    <property type="entry name" value="Sco4008_C"/>
</dbReference>
<evidence type="ECO:0000313" key="4">
    <source>
        <dbReference type="EMBL" id="PHK95478.1"/>
    </source>
</evidence>
<dbReference type="PRINTS" id="PR00455">
    <property type="entry name" value="HTHTETR"/>
</dbReference>
<dbReference type="InterPro" id="IPR001647">
    <property type="entry name" value="HTH_TetR"/>
</dbReference>
<dbReference type="RefSeq" id="WP_099095074.1">
    <property type="nucleotide sequence ID" value="NZ_PDNU01000010.1"/>
</dbReference>
<gene>
    <name evidence="4" type="ORF">CR162_08300</name>
</gene>
<dbReference type="SUPFAM" id="SSF46689">
    <property type="entry name" value="Homeodomain-like"/>
    <property type="match status" value="1"/>
</dbReference>
<dbReference type="EMBL" id="PDNU01000010">
    <property type="protein sequence ID" value="PHK95478.1"/>
    <property type="molecule type" value="Genomic_DNA"/>
</dbReference>
<reference evidence="4 5" key="1">
    <citation type="submission" date="2017-10" db="EMBL/GenBank/DDBJ databases">
        <authorList>
            <person name="Banno H."/>
            <person name="Chua N.-H."/>
        </authorList>
    </citation>
    <scope>NUCLEOTIDE SEQUENCE [LARGE SCALE GENOMIC DNA]</scope>
    <source>
        <strain evidence="4 5">YW11</strain>
    </source>
</reference>
<dbReference type="Proteomes" id="UP000223527">
    <property type="component" value="Unassembled WGS sequence"/>
</dbReference>
<proteinExistence type="predicted"/>
<evidence type="ECO:0000259" key="3">
    <source>
        <dbReference type="PROSITE" id="PS50977"/>
    </source>
</evidence>
<comment type="caution">
    <text evidence="4">The sequence shown here is derived from an EMBL/GenBank/DDBJ whole genome shotgun (WGS) entry which is preliminary data.</text>
</comment>
<dbReference type="PANTHER" id="PTHR30328:SF54">
    <property type="entry name" value="HTH-TYPE TRANSCRIPTIONAL REPRESSOR SCO4008"/>
    <property type="match status" value="1"/>
</dbReference>
<dbReference type="GO" id="GO:0003677">
    <property type="term" value="F:DNA binding"/>
    <property type="evidence" value="ECO:0007669"/>
    <property type="project" value="UniProtKB-UniRule"/>
</dbReference>
<dbReference type="AlphaFoldDB" id="A0A2C7A5V7"/>
<evidence type="ECO:0000313" key="5">
    <source>
        <dbReference type="Proteomes" id="UP000223527"/>
    </source>
</evidence>
<dbReference type="OrthoDB" id="5292901at2"/>
<accession>A0A2C7A5V7</accession>
<sequence length="193" mass="21458">MSPADETTRTRILEAALAEFARHGIAGARINRIAAAARTSKERLYAYFRDKEELLETIKAQQMAEIARAVPMDPDDLPGYVGRLFDHFRRHPEHHRIAAWCALEDAGQALPEDHPRLAAYRAKLEKLRAAQRAGLIDPGWDPVALLGLLIALARSWCHMPQEVCQLAGAAEPTLARHRAAVVEAARRLLRPPG</sequence>
<dbReference type="InterPro" id="IPR050109">
    <property type="entry name" value="HTH-type_TetR-like_transc_reg"/>
</dbReference>
<name>A0A2C7A5V7_9PROT</name>
<dbReference type="InterPro" id="IPR009057">
    <property type="entry name" value="Homeodomain-like_sf"/>
</dbReference>
<feature type="DNA-binding region" description="H-T-H motif" evidence="2">
    <location>
        <begin position="29"/>
        <end position="48"/>
    </location>
</feature>